<dbReference type="RefSeq" id="WP_109431552.1">
    <property type="nucleotide sequence ID" value="NZ_MPDK01000031.1"/>
</dbReference>
<sequence length="374" mass="41096">MNRLNDEELDKALRDTLHGQLDEVLLKKDFEQKVLERIVNKESRISQEVQKLQPQLQKRSRKGKWAAFTLGSQRVIGLSIGAVAMLIGLVILGVLRPERSLPLSSASHSADSKIGVLRATLAPIAVENVEVISGAAPLEQSGANQEAHGQAQKIVALSKQLLTVQAQLYNASGLPISGKDLQGMLFVLRQPSELSPVQESDWEYFVNGPNDMILPHRSVSWSFTLNPTPTFAHLRNHTVHLVWFLRHTNNAFPSLTMGTLPISTSDIRESVIGMGGANVQFLRITARLTNRGVVPWNPRSALAMLFFDRQAGVALFSRKTYKYFDDVTPLAGSSTSLAPGQSMTATFDIVGVPDTDMRQLPLHILLVARDQVGA</sequence>
<comment type="caution">
    <text evidence="2">The sequence shown here is derived from an EMBL/GenBank/DDBJ whole genome shotgun (WGS) entry which is preliminary data.</text>
</comment>
<feature type="transmembrane region" description="Helical" evidence="1">
    <location>
        <begin position="75"/>
        <end position="95"/>
    </location>
</feature>
<accession>A0A2U3D5U9</accession>
<gene>
    <name evidence="2" type="ORF">BM613_12540</name>
</gene>
<evidence type="ECO:0000256" key="1">
    <source>
        <dbReference type="SAM" id="Phobius"/>
    </source>
</evidence>
<proteinExistence type="predicted"/>
<keyword evidence="1" id="KW-0812">Transmembrane</keyword>
<keyword evidence="1" id="KW-1133">Transmembrane helix</keyword>
<dbReference type="AlphaFoldDB" id="A0A2U3D5U9"/>
<dbReference type="EMBL" id="MPDK01000031">
    <property type="protein sequence ID" value="PWI56652.1"/>
    <property type="molecule type" value="Genomic_DNA"/>
</dbReference>
<evidence type="ECO:0000313" key="3">
    <source>
        <dbReference type="Proteomes" id="UP000245380"/>
    </source>
</evidence>
<name>A0A2U3D5U9_SULT2</name>
<keyword evidence="3" id="KW-1185">Reference proteome</keyword>
<protein>
    <submittedName>
        <fullName evidence="2">Uncharacterized protein</fullName>
    </submittedName>
</protein>
<evidence type="ECO:0000313" key="2">
    <source>
        <dbReference type="EMBL" id="PWI56652.1"/>
    </source>
</evidence>
<reference evidence="2 3" key="1">
    <citation type="submission" date="2016-11" db="EMBL/GenBank/DDBJ databases">
        <title>Comparative genomics of Acidibacillus ferroxidans species.</title>
        <authorList>
            <person name="Oliveira G."/>
            <person name="Nunes G."/>
            <person name="Oliveira R."/>
            <person name="Araujo F."/>
            <person name="Salim A."/>
            <person name="Scholte L."/>
            <person name="Morais D."/>
            <person name="Nancucheo I."/>
            <person name="Johnson D.B."/>
            <person name="Grail B."/>
            <person name="Bittencourt J."/>
            <person name="Valadares R."/>
        </authorList>
    </citation>
    <scope>NUCLEOTIDE SEQUENCE [LARGE SCALE GENOMIC DNA]</scope>
    <source>
        <strain evidence="2 3">Y002</strain>
    </source>
</reference>
<keyword evidence="1" id="KW-0472">Membrane</keyword>
<organism evidence="2 3">
    <name type="scientific">Sulfoacidibacillus thermotolerans</name>
    <name type="common">Acidibacillus sulfuroxidans</name>
    <dbReference type="NCBI Taxonomy" id="1765684"/>
    <lineage>
        <taxon>Bacteria</taxon>
        <taxon>Bacillati</taxon>
        <taxon>Bacillota</taxon>
        <taxon>Bacilli</taxon>
        <taxon>Bacillales</taxon>
        <taxon>Alicyclobacillaceae</taxon>
        <taxon>Sulfoacidibacillus</taxon>
    </lineage>
</organism>
<dbReference type="OrthoDB" id="2372639at2"/>
<dbReference type="Proteomes" id="UP000245380">
    <property type="component" value="Unassembled WGS sequence"/>
</dbReference>